<accession>A0A1I0SGR1</accession>
<dbReference type="EMBL" id="WTFN01000020">
    <property type="protein sequence ID" value="MWK56430.1"/>
    <property type="molecule type" value="Genomic_DNA"/>
</dbReference>
<sequence length="245" mass="26864">MRQALIPLICAALLAGCAGTPSDPSGVWINQTAIDEAAREGKLREALLAYGPNLEWSLDTHAGTANYSNGFELGEGRLVPQGKGRWQVDFYGDDYHEHLNLKGRQLIQEASENFPEQHFVRPAEPAADGAPEGSSFEYALYKTYLGGTWKILEGTGQGGLVLFHPDGRLEGLPGADRFALCLAGDCAAMSGENDSMWLQLGDQGAPWIFVHDGNRLEILETGNRAQIDEMPEYYPGKRAWVLERQ</sequence>
<organism evidence="3 4">
    <name type="scientific">Metapseudomonas otitidis</name>
    <dbReference type="NCBI Taxonomy" id="319939"/>
    <lineage>
        <taxon>Bacteria</taxon>
        <taxon>Pseudomonadati</taxon>
        <taxon>Pseudomonadota</taxon>
        <taxon>Gammaproteobacteria</taxon>
        <taxon>Pseudomonadales</taxon>
        <taxon>Pseudomonadaceae</taxon>
        <taxon>Metapseudomonas</taxon>
    </lineage>
</organism>
<proteinExistence type="predicted"/>
<evidence type="ECO:0000313" key="4">
    <source>
        <dbReference type="Proteomes" id="UP000461288"/>
    </source>
</evidence>
<evidence type="ECO:0000313" key="3">
    <source>
        <dbReference type="EMBL" id="MWK56430.1"/>
    </source>
</evidence>
<dbReference type="Proteomes" id="UP000515591">
    <property type="component" value="Chromosome"/>
</dbReference>
<dbReference type="RefSeq" id="WP_044400656.1">
    <property type="nucleotide sequence ID" value="NZ_AP022213.1"/>
</dbReference>
<protein>
    <recommendedName>
        <fullName evidence="6">Lipoprotein</fullName>
    </recommendedName>
</protein>
<dbReference type="PROSITE" id="PS51257">
    <property type="entry name" value="PROKAR_LIPOPROTEIN"/>
    <property type="match status" value="1"/>
</dbReference>
<gene>
    <name evidence="3" type="ORF">GO594_10620</name>
    <name evidence="2" type="ORF">WP8S17C03_01510</name>
</gene>
<dbReference type="EMBL" id="AP022213">
    <property type="protein sequence ID" value="BBT14102.1"/>
    <property type="molecule type" value="Genomic_DNA"/>
</dbReference>
<reference evidence="3 4" key="2">
    <citation type="submission" date="2019-12" db="EMBL/GenBank/DDBJ databases">
        <title>Draft genome sequence of Pseudomonas otitidis recovered from a chicken carcass.</title>
        <authorList>
            <person name="Vieira T.R."/>
            <person name="Oliviera E.F.C."/>
            <person name="Silva N.M.V."/>
            <person name="Sambrano G.E."/>
            <person name="Cibulski S.P."/>
            <person name="Cardoso M.R.I."/>
        </authorList>
    </citation>
    <scope>NUCLEOTIDE SEQUENCE [LARGE SCALE GENOMIC DNA]</scope>
    <source>
        <strain evidence="3 4">25_K</strain>
    </source>
</reference>
<reference evidence="2 5" key="1">
    <citation type="submission" date="2019-12" db="EMBL/GenBank/DDBJ databases">
        <title>complete genome sequences of Pseudomonas otitidis str. WP8-S17-CRE-03 isolated from wastewater treatment plant effluent.</title>
        <authorList>
            <person name="Sekizuka T."/>
            <person name="Itokawa K."/>
            <person name="Yatsu K."/>
            <person name="Inamine Y."/>
            <person name="Kuroda M."/>
        </authorList>
    </citation>
    <scope>NUCLEOTIDE SEQUENCE [LARGE SCALE GENOMIC DNA]</scope>
    <source>
        <strain evidence="2 5">WP8-S17-CRE-03</strain>
    </source>
</reference>
<dbReference type="AlphaFoldDB" id="A0A1I0SGR1"/>
<keyword evidence="1" id="KW-0732">Signal</keyword>
<evidence type="ECO:0008006" key="6">
    <source>
        <dbReference type="Google" id="ProtNLM"/>
    </source>
</evidence>
<name>A0A1I0SGR1_9GAMM</name>
<evidence type="ECO:0000256" key="1">
    <source>
        <dbReference type="SAM" id="SignalP"/>
    </source>
</evidence>
<feature type="signal peptide" evidence="1">
    <location>
        <begin position="1"/>
        <end position="17"/>
    </location>
</feature>
<evidence type="ECO:0000313" key="2">
    <source>
        <dbReference type="EMBL" id="BBT14102.1"/>
    </source>
</evidence>
<feature type="chain" id="PRO_5043145419" description="Lipoprotein" evidence="1">
    <location>
        <begin position="18"/>
        <end position="245"/>
    </location>
</feature>
<evidence type="ECO:0000313" key="5">
    <source>
        <dbReference type="Proteomes" id="UP000515591"/>
    </source>
</evidence>
<dbReference type="Proteomes" id="UP000461288">
    <property type="component" value="Unassembled WGS sequence"/>
</dbReference>
<dbReference type="STRING" id="319939.SAMN05216263_10134"/>